<accession>A0A840QRJ7</accession>
<evidence type="ECO:0000256" key="2">
    <source>
        <dbReference type="SAM" id="Phobius"/>
    </source>
</evidence>
<comment type="caution">
    <text evidence="3">The sequence shown here is derived from an EMBL/GenBank/DDBJ whole genome shotgun (WGS) entry which is preliminary data.</text>
</comment>
<name>A0A840QRJ7_9BACI</name>
<feature type="region of interest" description="Disordered" evidence="1">
    <location>
        <begin position="29"/>
        <end position="99"/>
    </location>
</feature>
<feature type="transmembrane region" description="Helical" evidence="2">
    <location>
        <begin position="7"/>
        <end position="26"/>
    </location>
</feature>
<proteinExistence type="predicted"/>
<evidence type="ECO:0000313" key="3">
    <source>
        <dbReference type="EMBL" id="MBB5173941.1"/>
    </source>
</evidence>
<keyword evidence="4" id="KW-1185">Reference proteome</keyword>
<feature type="compositionally biased region" description="Basic and acidic residues" evidence="1">
    <location>
        <begin position="31"/>
        <end position="64"/>
    </location>
</feature>
<feature type="region of interest" description="Disordered" evidence="1">
    <location>
        <begin position="111"/>
        <end position="139"/>
    </location>
</feature>
<sequence length="181" mass="20787">MEQLINLLFESPLLLFFIVAALLSFFQSGGKSDDRQGPGERRSPQPNDQGEKEIDWREIFRQEEAPPTTRKPSAERSQPKSPSMGDQEKPDLSNIETVNQELQDRYEEIRRKKEQAAKQAEKIGDSPIIAPDRPKKKRSNVDIDFHSISKNEVVKGVVWSEILERPKGQRNGSQAGYMRRR</sequence>
<dbReference type="RefSeq" id="WP_184664373.1">
    <property type="nucleotide sequence ID" value="NZ_JACHHB010000009.1"/>
</dbReference>
<keyword evidence="2" id="KW-0472">Membrane</keyword>
<evidence type="ECO:0000256" key="1">
    <source>
        <dbReference type="SAM" id="MobiDB-lite"/>
    </source>
</evidence>
<keyword evidence="2" id="KW-0812">Transmembrane</keyword>
<keyword evidence="2" id="KW-1133">Transmembrane helix</keyword>
<feature type="compositionally biased region" description="Basic and acidic residues" evidence="1">
    <location>
        <begin position="111"/>
        <end position="124"/>
    </location>
</feature>
<dbReference type="EMBL" id="JACHHB010000009">
    <property type="protein sequence ID" value="MBB5173941.1"/>
    <property type="molecule type" value="Genomic_DNA"/>
</dbReference>
<organism evidence="3 4">
    <name type="scientific">Texcoconibacillus texcoconensis</name>
    <dbReference type="NCBI Taxonomy" id="1095777"/>
    <lineage>
        <taxon>Bacteria</taxon>
        <taxon>Bacillati</taxon>
        <taxon>Bacillota</taxon>
        <taxon>Bacilli</taxon>
        <taxon>Bacillales</taxon>
        <taxon>Bacillaceae</taxon>
        <taxon>Texcoconibacillus</taxon>
    </lineage>
</organism>
<protein>
    <submittedName>
        <fullName evidence="3">Uncharacterized protein</fullName>
    </submittedName>
</protein>
<evidence type="ECO:0000313" key="4">
    <source>
        <dbReference type="Proteomes" id="UP000551878"/>
    </source>
</evidence>
<dbReference type="Proteomes" id="UP000551878">
    <property type="component" value="Unassembled WGS sequence"/>
</dbReference>
<reference evidence="3 4" key="1">
    <citation type="submission" date="2020-08" db="EMBL/GenBank/DDBJ databases">
        <title>Genomic Encyclopedia of Type Strains, Phase IV (KMG-IV): sequencing the most valuable type-strain genomes for metagenomic binning, comparative biology and taxonomic classification.</title>
        <authorList>
            <person name="Goeker M."/>
        </authorList>
    </citation>
    <scope>NUCLEOTIDE SEQUENCE [LARGE SCALE GENOMIC DNA]</scope>
    <source>
        <strain evidence="3 4">DSM 24696</strain>
    </source>
</reference>
<dbReference type="AlphaFoldDB" id="A0A840QRJ7"/>
<gene>
    <name evidence="3" type="ORF">HNQ41_002131</name>
</gene>